<dbReference type="PATRIC" id="fig|1280948.3.peg.1890"/>
<evidence type="ECO:0000313" key="2">
    <source>
        <dbReference type="EMBL" id="KCZ61432.1"/>
    </source>
</evidence>
<gene>
    <name evidence="2" type="ORF">HY36_16820</name>
</gene>
<proteinExistence type="predicted"/>
<protein>
    <submittedName>
        <fullName evidence="2">Uncharacterized protein</fullName>
    </submittedName>
</protein>
<evidence type="ECO:0000256" key="1">
    <source>
        <dbReference type="SAM" id="MobiDB-lite"/>
    </source>
</evidence>
<keyword evidence="3" id="KW-1185">Reference proteome</keyword>
<dbReference type="RefSeq" id="WP_155841827.1">
    <property type="nucleotide sequence ID" value="NZ_AWFH01000014.1"/>
</dbReference>
<feature type="compositionally biased region" description="Basic and acidic residues" evidence="1">
    <location>
        <begin position="35"/>
        <end position="46"/>
    </location>
</feature>
<evidence type="ECO:0000313" key="3">
    <source>
        <dbReference type="Proteomes" id="UP000024547"/>
    </source>
</evidence>
<dbReference type="EMBL" id="AWFH01000014">
    <property type="protein sequence ID" value="KCZ61432.1"/>
    <property type="molecule type" value="Genomic_DNA"/>
</dbReference>
<organism evidence="2 3">
    <name type="scientific">Hyphomonas atlantica</name>
    <dbReference type="NCBI Taxonomy" id="1280948"/>
    <lineage>
        <taxon>Bacteria</taxon>
        <taxon>Pseudomonadati</taxon>
        <taxon>Pseudomonadota</taxon>
        <taxon>Alphaproteobacteria</taxon>
        <taxon>Hyphomonadales</taxon>
        <taxon>Hyphomonadaceae</taxon>
        <taxon>Hyphomonas</taxon>
    </lineage>
</organism>
<dbReference type="AlphaFoldDB" id="A0A059E1M7"/>
<name>A0A059E1M7_9PROT</name>
<feature type="region of interest" description="Disordered" evidence="1">
    <location>
        <begin position="31"/>
        <end position="58"/>
    </location>
</feature>
<dbReference type="Proteomes" id="UP000024547">
    <property type="component" value="Unassembled WGS sequence"/>
</dbReference>
<reference evidence="2 3" key="1">
    <citation type="journal article" date="2014" name="Antonie Van Leeuwenhoek">
        <title>Hyphomonas beringensis sp. nov. and Hyphomonas chukchiensis sp. nov., isolated from surface seawater of the Bering Sea and Chukchi Sea.</title>
        <authorList>
            <person name="Li C."/>
            <person name="Lai Q."/>
            <person name="Li G."/>
            <person name="Dong C."/>
            <person name="Wang J."/>
            <person name="Liao Y."/>
            <person name="Shao Z."/>
        </authorList>
    </citation>
    <scope>NUCLEOTIDE SEQUENCE [LARGE SCALE GENOMIC DNA]</scope>
    <source>
        <strain evidence="2 3">22II1-22F38</strain>
    </source>
</reference>
<comment type="caution">
    <text evidence="2">The sequence shown here is derived from an EMBL/GenBank/DDBJ whole genome shotgun (WGS) entry which is preliminary data.</text>
</comment>
<accession>A0A059E1M7</accession>
<sequence length="58" mass="6493">MSMSEENSAISEQQKKRTAELEALRARLIAAEESGFSKRTPEEIRQAAKAKLKSNDDL</sequence>